<comment type="caution">
    <text evidence="2">The sequence shown here is derived from an EMBL/GenBank/DDBJ whole genome shotgun (WGS) entry which is preliminary data.</text>
</comment>
<evidence type="ECO:0000313" key="3">
    <source>
        <dbReference type="Proteomes" id="UP000735302"/>
    </source>
</evidence>
<keyword evidence="3" id="KW-1185">Reference proteome</keyword>
<protein>
    <submittedName>
        <fullName evidence="2">Uncharacterized protein</fullName>
    </submittedName>
</protein>
<sequence length="97" mass="11690">MARVFLELDDDDDEEEEEERRKRRRRGGGGEKEEEEDEEEREKMNEEDNKDKLEMETEEGSHCFTCLRRKAVIPSERKITITWSKDEETKSYDPCEN</sequence>
<feature type="region of interest" description="Disordered" evidence="1">
    <location>
        <begin position="1"/>
        <end position="58"/>
    </location>
</feature>
<organism evidence="2 3">
    <name type="scientific">Plakobranchus ocellatus</name>
    <dbReference type="NCBI Taxonomy" id="259542"/>
    <lineage>
        <taxon>Eukaryota</taxon>
        <taxon>Metazoa</taxon>
        <taxon>Spiralia</taxon>
        <taxon>Lophotrochozoa</taxon>
        <taxon>Mollusca</taxon>
        <taxon>Gastropoda</taxon>
        <taxon>Heterobranchia</taxon>
        <taxon>Euthyneura</taxon>
        <taxon>Panpulmonata</taxon>
        <taxon>Sacoglossa</taxon>
        <taxon>Placobranchoidea</taxon>
        <taxon>Plakobranchidae</taxon>
        <taxon>Plakobranchus</taxon>
    </lineage>
</organism>
<accession>A0AAV3ZUD1</accession>
<dbReference type="Proteomes" id="UP000735302">
    <property type="component" value="Unassembled WGS sequence"/>
</dbReference>
<gene>
    <name evidence="2" type="ORF">PoB_002479700</name>
</gene>
<dbReference type="EMBL" id="BLXT01002845">
    <property type="protein sequence ID" value="GFN98291.1"/>
    <property type="molecule type" value="Genomic_DNA"/>
</dbReference>
<evidence type="ECO:0000256" key="1">
    <source>
        <dbReference type="SAM" id="MobiDB-lite"/>
    </source>
</evidence>
<reference evidence="2 3" key="1">
    <citation type="journal article" date="2021" name="Elife">
        <title>Chloroplast acquisition without the gene transfer in kleptoplastic sea slugs, Plakobranchus ocellatus.</title>
        <authorList>
            <person name="Maeda T."/>
            <person name="Takahashi S."/>
            <person name="Yoshida T."/>
            <person name="Shimamura S."/>
            <person name="Takaki Y."/>
            <person name="Nagai Y."/>
            <person name="Toyoda A."/>
            <person name="Suzuki Y."/>
            <person name="Arimoto A."/>
            <person name="Ishii H."/>
            <person name="Satoh N."/>
            <person name="Nishiyama T."/>
            <person name="Hasebe M."/>
            <person name="Maruyama T."/>
            <person name="Minagawa J."/>
            <person name="Obokata J."/>
            <person name="Shigenobu S."/>
        </authorList>
    </citation>
    <scope>NUCLEOTIDE SEQUENCE [LARGE SCALE GENOMIC DNA]</scope>
</reference>
<feature type="compositionally biased region" description="Basic and acidic residues" evidence="1">
    <location>
        <begin position="41"/>
        <end position="58"/>
    </location>
</feature>
<proteinExistence type="predicted"/>
<name>A0AAV3ZUD1_9GAST</name>
<feature type="compositionally biased region" description="Acidic residues" evidence="1">
    <location>
        <begin position="7"/>
        <end position="18"/>
    </location>
</feature>
<evidence type="ECO:0000313" key="2">
    <source>
        <dbReference type="EMBL" id="GFN98291.1"/>
    </source>
</evidence>
<dbReference type="AlphaFoldDB" id="A0AAV3ZUD1"/>